<dbReference type="InterPro" id="IPR025007">
    <property type="entry name" value="DUF3899"/>
</dbReference>
<gene>
    <name evidence="3" type="ORF">BTJ66_06185</name>
    <name evidence="4" type="ORF">MNY58_09610</name>
</gene>
<reference evidence="5" key="2">
    <citation type="submission" date="2017-10" db="EMBL/GenBank/DDBJ databases">
        <title>Staphylococcus edaphicus sp. nov., isolated in Antarctica, harbouring mecC gene and genomic islands essential in adaptation to extreme environment.</title>
        <authorList>
            <person name="Pantucek R."/>
            <person name="Sedlacek I."/>
            <person name="Indrakova A."/>
            <person name="Vrbovska V."/>
            <person name="Maslanova I."/>
            <person name="Kovarovic V."/>
            <person name="Svec P."/>
            <person name="Kralova S."/>
            <person name="Kristofova L."/>
            <person name="Keklakova J."/>
            <person name="Petras P."/>
            <person name="Doskar J."/>
        </authorList>
    </citation>
    <scope>NUCLEOTIDE SEQUENCE [LARGE SCALE GENOMIC DNA]</scope>
    <source>
        <strain evidence="5">CCM 5085</strain>
    </source>
</reference>
<dbReference type="Proteomes" id="UP001056588">
    <property type="component" value="Chromosome"/>
</dbReference>
<keyword evidence="1" id="KW-1133">Transmembrane helix</keyword>
<reference evidence="4" key="4">
    <citation type="submission" date="2022-03" db="EMBL/GenBank/DDBJ databases">
        <title>Complete Genome Sequence of Staphylococcus edaphicus strain CCM 8731.</title>
        <authorList>
            <person name="Rimmer C.O."/>
            <person name="Thomas J.C."/>
        </authorList>
    </citation>
    <scope>NUCLEOTIDE SEQUENCE</scope>
    <source>
        <strain evidence="4">CCM 8731</strain>
    </source>
</reference>
<protein>
    <submittedName>
        <fullName evidence="4">DUF3899 domain-containing protein</fullName>
    </submittedName>
</protein>
<accession>A0A2C6VI07</accession>
<dbReference type="OrthoDB" id="2414433at2"/>
<dbReference type="AlphaFoldDB" id="A0A2C6VI07"/>
<reference evidence="3" key="1">
    <citation type="journal article" date="2017" name="Appl. Environ. Microbiol.">
        <title>Staphylococcus edaphicus sp. nov., isolated in Antarctica, harbours mecC gene and genomic islands with suspected role in adaptation to extreme environment.</title>
        <authorList>
            <person name="Pantucek R."/>
            <person name="Sedlacek I."/>
            <person name="Indrakova A."/>
            <person name="Vrbovska V."/>
            <person name="Maslanova I."/>
            <person name="Kovarovic V."/>
            <person name="Svec P."/>
            <person name="Kralova S."/>
            <person name="Kristofova L."/>
            <person name="Keklakova J."/>
            <person name="Petras P."/>
            <person name="Doskar J."/>
        </authorList>
    </citation>
    <scope>NUCLEOTIDE SEQUENCE</scope>
    <source>
        <strain evidence="3">CCM 8730</strain>
    </source>
</reference>
<name>A0A2C6VI07_9STAP</name>
<keyword evidence="1" id="KW-0812">Transmembrane</keyword>
<proteinExistence type="predicted"/>
<sequence length="124" mass="14962">MKNLTTYLFWLLFTPLISFVFWLFSSHHLIQYINIIFYVSIALLIIFFIILIIQEGILDPTSYGFRRLKYQLSKKKHQDTLEHDTFFKPTQAKKDHYFVNTWIKAGFNLNLLYFIFSIAFSFMI</sequence>
<evidence type="ECO:0000313" key="6">
    <source>
        <dbReference type="Proteomes" id="UP001056588"/>
    </source>
</evidence>
<dbReference type="EMBL" id="CP093217">
    <property type="protein sequence ID" value="UQW80835.1"/>
    <property type="molecule type" value="Genomic_DNA"/>
</dbReference>
<feature type="transmembrane region" description="Helical" evidence="1">
    <location>
        <begin position="102"/>
        <end position="123"/>
    </location>
</feature>
<dbReference type="Pfam" id="PF13038">
    <property type="entry name" value="DUF3899"/>
    <property type="match status" value="1"/>
</dbReference>
<evidence type="ECO:0000313" key="4">
    <source>
        <dbReference type="EMBL" id="UQW80835.1"/>
    </source>
</evidence>
<evidence type="ECO:0000313" key="5">
    <source>
        <dbReference type="Proteomes" id="UP000223828"/>
    </source>
</evidence>
<feature type="transmembrane region" description="Helical" evidence="1">
    <location>
        <begin position="6"/>
        <end position="25"/>
    </location>
</feature>
<dbReference type="EMBL" id="MRZN01000007">
    <property type="protein sequence ID" value="PHK49861.1"/>
    <property type="molecule type" value="Genomic_DNA"/>
</dbReference>
<reference evidence="3" key="3">
    <citation type="submission" date="2017-10" db="EMBL/GenBank/DDBJ databases">
        <authorList>
            <person name="Vrbovska V."/>
            <person name="Kovarovic V."/>
            <person name="Indrakova A."/>
        </authorList>
    </citation>
    <scope>NUCLEOTIDE SEQUENCE</scope>
    <source>
        <strain evidence="3">CCM 8730</strain>
    </source>
</reference>
<evidence type="ECO:0000259" key="2">
    <source>
        <dbReference type="Pfam" id="PF13038"/>
    </source>
</evidence>
<dbReference type="Proteomes" id="UP000223828">
    <property type="component" value="Unassembled WGS sequence"/>
</dbReference>
<keyword evidence="6" id="KW-1185">Reference proteome</keyword>
<organism evidence="3 5">
    <name type="scientific">Staphylococcus edaphicus</name>
    <dbReference type="NCBI Taxonomy" id="1955013"/>
    <lineage>
        <taxon>Bacteria</taxon>
        <taxon>Bacillati</taxon>
        <taxon>Bacillota</taxon>
        <taxon>Bacilli</taxon>
        <taxon>Bacillales</taxon>
        <taxon>Staphylococcaceae</taxon>
        <taxon>Staphylococcus</taxon>
    </lineage>
</organism>
<evidence type="ECO:0000256" key="1">
    <source>
        <dbReference type="SAM" id="Phobius"/>
    </source>
</evidence>
<evidence type="ECO:0000313" key="3">
    <source>
        <dbReference type="EMBL" id="PHK49861.1"/>
    </source>
</evidence>
<feature type="domain" description="DUF3899" evidence="2">
    <location>
        <begin position="33"/>
        <end position="122"/>
    </location>
</feature>
<feature type="transmembrane region" description="Helical" evidence="1">
    <location>
        <begin position="32"/>
        <end position="53"/>
    </location>
</feature>
<keyword evidence="1" id="KW-0472">Membrane</keyword>
<dbReference type="RefSeq" id="WP_099090100.1">
    <property type="nucleotide sequence ID" value="NZ_CP093217.1"/>
</dbReference>